<keyword evidence="2 10" id="KW-0444">Lipid biosynthesis</keyword>
<dbReference type="STRING" id="1121416.SAMN02745220_02843"/>
<dbReference type="OrthoDB" id="9777124at2"/>
<organism evidence="11 12">
    <name type="scientific">Desulfopila aestuarii DSM 18488</name>
    <dbReference type="NCBI Taxonomy" id="1121416"/>
    <lineage>
        <taxon>Bacteria</taxon>
        <taxon>Pseudomonadati</taxon>
        <taxon>Thermodesulfobacteriota</taxon>
        <taxon>Desulfobulbia</taxon>
        <taxon>Desulfobulbales</taxon>
        <taxon>Desulfocapsaceae</taxon>
        <taxon>Desulfopila</taxon>
    </lineage>
</organism>
<dbReference type="RefSeq" id="WP_073614162.1">
    <property type="nucleotide sequence ID" value="NZ_FRFE01000013.1"/>
</dbReference>
<keyword evidence="12" id="KW-1185">Reference proteome</keyword>
<accession>A0A1M7Y9V1</accession>
<comment type="catalytic activity">
    <reaction evidence="10">
        <text>an acyl phosphate + sn-glycerol 3-phosphate = a 1-acyl-sn-glycero-3-phosphate + phosphate</text>
        <dbReference type="Rhea" id="RHEA:34075"/>
        <dbReference type="ChEBI" id="CHEBI:43474"/>
        <dbReference type="ChEBI" id="CHEBI:57597"/>
        <dbReference type="ChEBI" id="CHEBI:57970"/>
        <dbReference type="ChEBI" id="CHEBI:59918"/>
        <dbReference type="EC" id="2.3.1.275"/>
    </reaction>
</comment>
<dbReference type="GO" id="GO:0008654">
    <property type="term" value="P:phospholipid biosynthetic process"/>
    <property type="evidence" value="ECO:0007669"/>
    <property type="project" value="UniProtKB-UniRule"/>
</dbReference>
<comment type="similarity">
    <text evidence="10">Belongs to the PlsY family.</text>
</comment>
<keyword evidence="9 10" id="KW-1208">Phospholipid metabolism</keyword>
<dbReference type="HAMAP" id="MF_01043">
    <property type="entry name" value="PlsY"/>
    <property type="match status" value="1"/>
</dbReference>
<protein>
    <recommendedName>
        <fullName evidence="10">Glycerol-3-phosphate acyltransferase</fullName>
    </recommendedName>
    <alternativeName>
        <fullName evidence="10">Acyl-PO4 G3P acyltransferase</fullName>
    </alternativeName>
    <alternativeName>
        <fullName evidence="10">Acyl-phosphate--glycerol-3-phosphate acyltransferase</fullName>
    </alternativeName>
    <alternativeName>
        <fullName evidence="10">G3P acyltransferase</fullName>
        <shortName evidence="10">GPAT</shortName>
        <ecNumber evidence="10">2.3.1.275</ecNumber>
    </alternativeName>
    <alternativeName>
        <fullName evidence="10">Lysophosphatidic acid synthase</fullName>
        <shortName evidence="10">LPA synthase</shortName>
    </alternativeName>
</protein>
<keyword evidence="1 10" id="KW-1003">Cell membrane</keyword>
<dbReference type="Proteomes" id="UP000184603">
    <property type="component" value="Unassembled WGS sequence"/>
</dbReference>
<dbReference type="EMBL" id="FRFE01000013">
    <property type="protein sequence ID" value="SHO49413.1"/>
    <property type="molecule type" value="Genomic_DNA"/>
</dbReference>
<keyword evidence="7 10" id="KW-0472">Membrane</keyword>
<dbReference type="Pfam" id="PF02660">
    <property type="entry name" value="G3P_acyltransf"/>
    <property type="match status" value="1"/>
</dbReference>
<dbReference type="GO" id="GO:0043772">
    <property type="term" value="F:acyl-phosphate glycerol-3-phosphate acyltransferase activity"/>
    <property type="evidence" value="ECO:0007669"/>
    <property type="project" value="UniProtKB-UniRule"/>
</dbReference>
<evidence type="ECO:0000313" key="11">
    <source>
        <dbReference type="EMBL" id="SHO49413.1"/>
    </source>
</evidence>
<keyword evidence="6 10" id="KW-0443">Lipid metabolism</keyword>
<dbReference type="InterPro" id="IPR003811">
    <property type="entry name" value="G3P_acylTferase_PlsY"/>
</dbReference>
<dbReference type="PANTHER" id="PTHR30309:SF0">
    <property type="entry name" value="GLYCEROL-3-PHOSPHATE ACYLTRANSFERASE-RELATED"/>
    <property type="match status" value="1"/>
</dbReference>
<keyword evidence="4 10" id="KW-0812">Transmembrane</keyword>
<comment type="function">
    <text evidence="10">Catalyzes the transfer of an acyl group from acyl-phosphate (acyl-PO(4)) to glycerol-3-phosphate (G3P) to form lysophosphatidic acid (LPA). This enzyme utilizes acyl-phosphate as fatty acyl donor, but not acyl-CoA or acyl-ACP.</text>
</comment>
<dbReference type="UniPathway" id="UPA00085"/>
<sequence>MNYLLLAASYLLGAVPFGLVIGKLAGKDVRKEGSKNIGATNVSRLLGKKLGFVTLICDCLKGYLPMLMAATLLENEPNVNLMVALCGIAAVLGHMFPIYLGFKGGKGVATGLGVFLYLSPLAILISLGVFAGSVALSGFVSVGSLLSSALMVIWLWLLGQSKITMMTAAIVAALIWLKHHENIGRLLKGEEKSWKKK</sequence>
<evidence type="ECO:0000256" key="3">
    <source>
        <dbReference type="ARBA" id="ARBA00022679"/>
    </source>
</evidence>
<keyword evidence="11" id="KW-0012">Acyltransferase</keyword>
<dbReference type="AlphaFoldDB" id="A0A1M7Y9V1"/>
<proteinExistence type="inferred from homology"/>
<evidence type="ECO:0000256" key="8">
    <source>
        <dbReference type="ARBA" id="ARBA00023209"/>
    </source>
</evidence>
<name>A0A1M7Y9V1_9BACT</name>
<evidence type="ECO:0000256" key="1">
    <source>
        <dbReference type="ARBA" id="ARBA00022475"/>
    </source>
</evidence>
<evidence type="ECO:0000256" key="10">
    <source>
        <dbReference type="HAMAP-Rule" id="MF_01043"/>
    </source>
</evidence>
<comment type="subcellular location">
    <subcellularLocation>
        <location evidence="10">Cell membrane</location>
        <topology evidence="10">Multi-pass membrane protein</topology>
    </subcellularLocation>
</comment>
<keyword evidence="8 10" id="KW-0594">Phospholipid biosynthesis</keyword>
<feature type="transmembrane region" description="Helical" evidence="10">
    <location>
        <begin position="6"/>
        <end position="25"/>
    </location>
</feature>
<evidence type="ECO:0000256" key="9">
    <source>
        <dbReference type="ARBA" id="ARBA00023264"/>
    </source>
</evidence>
<feature type="transmembrane region" description="Helical" evidence="10">
    <location>
        <begin position="50"/>
        <end position="73"/>
    </location>
</feature>
<evidence type="ECO:0000256" key="6">
    <source>
        <dbReference type="ARBA" id="ARBA00023098"/>
    </source>
</evidence>
<reference evidence="11 12" key="1">
    <citation type="submission" date="2016-12" db="EMBL/GenBank/DDBJ databases">
        <authorList>
            <person name="Song W.-J."/>
            <person name="Kurnit D.M."/>
        </authorList>
    </citation>
    <scope>NUCLEOTIDE SEQUENCE [LARGE SCALE GENOMIC DNA]</scope>
    <source>
        <strain evidence="11 12">DSM 18488</strain>
    </source>
</reference>
<evidence type="ECO:0000313" key="12">
    <source>
        <dbReference type="Proteomes" id="UP000184603"/>
    </source>
</evidence>
<dbReference type="PANTHER" id="PTHR30309">
    <property type="entry name" value="INNER MEMBRANE PROTEIN YGIH"/>
    <property type="match status" value="1"/>
</dbReference>
<evidence type="ECO:0000256" key="7">
    <source>
        <dbReference type="ARBA" id="ARBA00023136"/>
    </source>
</evidence>
<dbReference type="SMART" id="SM01207">
    <property type="entry name" value="G3P_acyltransf"/>
    <property type="match status" value="1"/>
</dbReference>
<feature type="transmembrane region" description="Helical" evidence="10">
    <location>
        <begin position="114"/>
        <end position="141"/>
    </location>
</feature>
<dbReference type="NCBIfam" id="TIGR00023">
    <property type="entry name" value="glycerol-3-phosphate 1-O-acyltransferase PlsY"/>
    <property type="match status" value="1"/>
</dbReference>
<keyword evidence="3 10" id="KW-0808">Transferase</keyword>
<feature type="transmembrane region" description="Helical" evidence="10">
    <location>
        <begin position="79"/>
        <end position="102"/>
    </location>
</feature>
<evidence type="ECO:0000256" key="2">
    <source>
        <dbReference type="ARBA" id="ARBA00022516"/>
    </source>
</evidence>
<comment type="subunit">
    <text evidence="10">Probably interacts with PlsX.</text>
</comment>
<evidence type="ECO:0000256" key="5">
    <source>
        <dbReference type="ARBA" id="ARBA00022989"/>
    </source>
</evidence>
<gene>
    <name evidence="10" type="primary">plsY</name>
    <name evidence="11" type="ORF">SAMN02745220_02843</name>
</gene>
<evidence type="ECO:0000256" key="4">
    <source>
        <dbReference type="ARBA" id="ARBA00022692"/>
    </source>
</evidence>
<keyword evidence="5 10" id="KW-1133">Transmembrane helix</keyword>
<comment type="pathway">
    <text evidence="10">Lipid metabolism; phospholipid metabolism.</text>
</comment>
<dbReference type="EC" id="2.3.1.275" evidence="10"/>
<dbReference type="GO" id="GO:0005886">
    <property type="term" value="C:plasma membrane"/>
    <property type="evidence" value="ECO:0007669"/>
    <property type="project" value="UniProtKB-SubCell"/>
</dbReference>